<dbReference type="AlphaFoldDB" id="A0A644XHL1"/>
<protein>
    <submittedName>
        <fullName evidence="2">Uncharacterized protein</fullName>
    </submittedName>
</protein>
<accession>A0A644XHL1</accession>
<dbReference type="EMBL" id="VSSQ01002465">
    <property type="protein sequence ID" value="MPM15579.1"/>
    <property type="molecule type" value="Genomic_DNA"/>
</dbReference>
<sequence>MLAQVGQAAPLPHQPGEQFTVATEHRRDLAEGRQGAGRPAGERVGEITEQPGPAEAAAADLDPGDPGLPDHLQGVGSLPDVPVAEHRDRDVPDELGHRVPVGVGGVGLGDRTPVQADRGDPGVLGDPTGVQEVPVVVVDADPGLHRHRDTVAVGGPHGRPEDLAEQITLPGQHPAAALPGDLGHRAAEVEVDMVHPELGTEDLRRGSHHRRVDAVELHRPDLLGGRERQHLQRLAVALDQAAGGDHLADVQAGALLGAQLPEGGIGHPGHRCEHDRGVDDHRVRPGRSRKGQRGGHAERGGRSGQEHRAIVRGVPTPPTVAT</sequence>
<name>A0A644XHL1_9ZZZZ</name>
<reference evidence="2" key="1">
    <citation type="submission" date="2019-08" db="EMBL/GenBank/DDBJ databases">
        <authorList>
            <person name="Kucharzyk K."/>
            <person name="Murdoch R.W."/>
            <person name="Higgins S."/>
            <person name="Loffler F."/>
        </authorList>
    </citation>
    <scope>NUCLEOTIDE SEQUENCE</scope>
</reference>
<evidence type="ECO:0000313" key="2">
    <source>
        <dbReference type="EMBL" id="MPM15579.1"/>
    </source>
</evidence>
<gene>
    <name evidence="2" type="ORF">SDC9_61950</name>
</gene>
<feature type="compositionally biased region" description="Basic and acidic residues" evidence="1">
    <location>
        <begin position="83"/>
        <end position="97"/>
    </location>
</feature>
<evidence type="ECO:0000256" key="1">
    <source>
        <dbReference type="SAM" id="MobiDB-lite"/>
    </source>
</evidence>
<feature type="compositionally biased region" description="Basic residues" evidence="1">
    <location>
        <begin position="284"/>
        <end position="293"/>
    </location>
</feature>
<organism evidence="2">
    <name type="scientific">bioreactor metagenome</name>
    <dbReference type="NCBI Taxonomy" id="1076179"/>
    <lineage>
        <taxon>unclassified sequences</taxon>
        <taxon>metagenomes</taxon>
        <taxon>ecological metagenomes</taxon>
    </lineage>
</organism>
<feature type="compositionally biased region" description="Basic and acidic residues" evidence="1">
    <location>
        <begin position="295"/>
        <end position="309"/>
    </location>
</feature>
<feature type="region of interest" description="Disordered" evidence="1">
    <location>
        <begin position="1"/>
        <end position="113"/>
    </location>
</feature>
<comment type="caution">
    <text evidence="2">The sequence shown here is derived from an EMBL/GenBank/DDBJ whole genome shotgun (WGS) entry which is preliminary data.</text>
</comment>
<feature type="compositionally biased region" description="Basic and acidic residues" evidence="1">
    <location>
        <begin position="270"/>
        <end position="283"/>
    </location>
</feature>
<feature type="compositionally biased region" description="Low complexity" evidence="1">
    <location>
        <begin position="51"/>
        <end position="70"/>
    </location>
</feature>
<feature type="region of interest" description="Disordered" evidence="1">
    <location>
        <begin position="261"/>
        <end position="322"/>
    </location>
</feature>
<proteinExistence type="predicted"/>